<evidence type="ECO:0000256" key="9">
    <source>
        <dbReference type="RuleBase" id="RU004320"/>
    </source>
</evidence>
<dbReference type="EMBL" id="JANPWE010000003">
    <property type="protein sequence ID" value="MCR6545343.1"/>
    <property type="molecule type" value="Genomic_DNA"/>
</dbReference>
<dbReference type="EC" id="3.1.1.29" evidence="1 7"/>
<evidence type="ECO:0000256" key="7">
    <source>
        <dbReference type="HAMAP-Rule" id="MF_00083"/>
    </source>
</evidence>
<keyword evidence="4 7" id="KW-0694">RNA-binding</keyword>
<evidence type="ECO:0000256" key="2">
    <source>
        <dbReference type="ARBA" id="ARBA00022555"/>
    </source>
</evidence>
<feature type="binding site" evidence="7">
    <location>
        <position position="66"/>
    </location>
    <ligand>
        <name>tRNA</name>
        <dbReference type="ChEBI" id="CHEBI:17843"/>
    </ligand>
</feature>
<evidence type="ECO:0000256" key="6">
    <source>
        <dbReference type="ARBA" id="ARBA00050038"/>
    </source>
</evidence>
<comment type="function">
    <text evidence="7">Hydrolyzes ribosome-free peptidyl-tRNAs (with 1 or more amino acids incorporated), which drop off the ribosome during protein synthesis, or as a result of ribosome stalling.</text>
</comment>
<evidence type="ECO:0000313" key="10">
    <source>
        <dbReference type="EMBL" id="MCR6545343.1"/>
    </source>
</evidence>
<dbReference type="Pfam" id="PF01195">
    <property type="entry name" value="Pept_tRNA_hydro"/>
    <property type="match status" value="1"/>
</dbReference>
<dbReference type="NCBIfam" id="TIGR00447">
    <property type="entry name" value="pth"/>
    <property type="match status" value="1"/>
</dbReference>
<dbReference type="Proteomes" id="UP001524944">
    <property type="component" value="Unassembled WGS sequence"/>
</dbReference>
<comment type="caution">
    <text evidence="10">The sequence shown here is derived from an EMBL/GenBank/DDBJ whole genome shotgun (WGS) entry which is preliminary data.</text>
</comment>
<feature type="active site" description="Proton acceptor" evidence="7">
    <location>
        <position position="19"/>
    </location>
</feature>
<comment type="subcellular location">
    <subcellularLocation>
        <location evidence="7">Cytoplasm</location>
    </subcellularLocation>
</comment>
<organism evidence="10 11">
    <name type="scientific">Dehalobacterium formicoaceticum</name>
    <dbReference type="NCBI Taxonomy" id="51515"/>
    <lineage>
        <taxon>Bacteria</taxon>
        <taxon>Bacillati</taxon>
        <taxon>Bacillota</taxon>
        <taxon>Clostridia</taxon>
        <taxon>Eubacteriales</taxon>
        <taxon>Peptococcaceae</taxon>
        <taxon>Dehalobacterium</taxon>
    </lineage>
</organism>
<comment type="catalytic activity">
    <reaction evidence="7 8">
        <text>an N-acyl-L-alpha-aminoacyl-tRNA + H2O = an N-acyl-L-amino acid + a tRNA + H(+)</text>
        <dbReference type="Rhea" id="RHEA:54448"/>
        <dbReference type="Rhea" id="RHEA-COMP:10123"/>
        <dbReference type="Rhea" id="RHEA-COMP:13883"/>
        <dbReference type="ChEBI" id="CHEBI:15377"/>
        <dbReference type="ChEBI" id="CHEBI:15378"/>
        <dbReference type="ChEBI" id="CHEBI:59874"/>
        <dbReference type="ChEBI" id="CHEBI:78442"/>
        <dbReference type="ChEBI" id="CHEBI:138191"/>
        <dbReference type="EC" id="3.1.1.29"/>
    </reaction>
</comment>
<sequence>MKIIVGLGNPGSQYEATRHNVGFMTLDLLAENLNIDFRKQAHFSTVGEGRVGGEKVLLMKPMTFMNLSGRAVRDAVDFYKVDLTDLLIIYDDMDLSPGRIRIRPGGSDGGHNGINSIISHLSGRQVARIKIGIGRPERETTVKYVLMPFPDQDWDLVKPSIEKAAQAAEVWLKEGIEPAMNRYNGISSQ</sequence>
<dbReference type="InterPro" id="IPR018171">
    <property type="entry name" value="Pept_tRNA_hydro_CS"/>
</dbReference>
<reference evidence="10 11" key="1">
    <citation type="submission" date="2022-08" db="EMBL/GenBank/DDBJ databases">
        <title>Proteogenomics of the novel Dehalobacterium formicoaceticum strain EZ94 highlights a key role of methyltransferases during anaerobic dichloromethane degradation.</title>
        <authorList>
            <person name="Wasmund K."/>
        </authorList>
    </citation>
    <scope>NUCLEOTIDE SEQUENCE [LARGE SCALE GENOMIC DNA]</scope>
    <source>
        <strain evidence="10 11">EZ94</strain>
    </source>
</reference>
<feature type="binding site" evidence="7">
    <location>
        <position position="112"/>
    </location>
    <ligand>
        <name>tRNA</name>
        <dbReference type="ChEBI" id="CHEBI:17843"/>
    </ligand>
</feature>
<dbReference type="GO" id="GO:0004045">
    <property type="term" value="F:peptidyl-tRNA hydrolase activity"/>
    <property type="evidence" value="ECO:0007669"/>
    <property type="project" value="UniProtKB-EC"/>
</dbReference>
<comment type="subunit">
    <text evidence="7">Monomer.</text>
</comment>
<comment type="function">
    <text evidence="7">Catalyzes the release of premature peptidyl moieties from peptidyl-tRNA molecules trapped in stalled 50S ribosomal subunits, and thus maintains levels of free tRNAs and 50S ribosomes.</text>
</comment>
<dbReference type="Gene3D" id="3.40.50.1470">
    <property type="entry name" value="Peptidyl-tRNA hydrolase"/>
    <property type="match status" value="1"/>
</dbReference>
<proteinExistence type="inferred from homology"/>
<dbReference type="HAMAP" id="MF_00083">
    <property type="entry name" value="Pept_tRNA_hydro_bact"/>
    <property type="match status" value="1"/>
</dbReference>
<evidence type="ECO:0000256" key="4">
    <source>
        <dbReference type="ARBA" id="ARBA00022884"/>
    </source>
</evidence>
<dbReference type="InterPro" id="IPR036416">
    <property type="entry name" value="Pept_tRNA_hydro_sf"/>
</dbReference>
<evidence type="ECO:0000256" key="1">
    <source>
        <dbReference type="ARBA" id="ARBA00013260"/>
    </source>
</evidence>
<accession>A0ABT1Y393</accession>
<keyword evidence="11" id="KW-1185">Reference proteome</keyword>
<feature type="binding site" evidence="7">
    <location>
        <position position="64"/>
    </location>
    <ligand>
        <name>tRNA</name>
        <dbReference type="ChEBI" id="CHEBI:17843"/>
    </ligand>
</feature>
<evidence type="ECO:0000313" key="11">
    <source>
        <dbReference type="Proteomes" id="UP001524944"/>
    </source>
</evidence>
<keyword evidence="3 7" id="KW-0378">Hydrolase</keyword>
<evidence type="ECO:0000256" key="3">
    <source>
        <dbReference type="ARBA" id="ARBA00022801"/>
    </source>
</evidence>
<dbReference type="RefSeq" id="WP_257913011.1">
    <property type="nucleotide sequence ID" value="NZ_JANPWE010000003.1"/>
</dbReference>
<evidence type="ECO:0000256" key="5">
    <source>
        <dbReference type="ARBA" id="ARBA00038063"/>
    </source>
</evidence>
<dbReference type="CDD" id="cd00462">
    <property type="entry name" value="PTH"/>
    <property type="match status" value="1"/>
</dbReference>
<comment type="similarity">
    <text evidence="5 7 9">Belongs to the PTH family.</text>
</comment>
<keyword evidence="7" id="KW-0963">Cytoplasm</keyword>
<dbReference type="PANTHER" id="PTHR17224">
    <property type="entry name" value="PEPTIDYL-TRNA HYDROLASE"/>
    <property type="match status" value="1"/>
</dbReference>
<gene>
    <name evidence="7 10" type="primary">pth</name>
    <name evidence="10" type="ORF">NVS47_07410</name>
</gene>
<dbReference type="InterPro" id="IPR001328">
    <property type="entry name" value="Pept_tRNA_hydro"/>
</dbReference>
<dbReference type="PROSITE" id="PS01195">
    <property type="entry name" value="PEPT_TRNA_HYDROL_1"/>
    <property type="match status" value="1"/>
</dbReference>
<dbReference type="PANTHER" id="PTHR17224:SF1">
    <property type="entry name" value="PEPTIDYL-TRNA HYDROLASE"/>
    <property type="match status" value="1"/>
</dbReference>
<protein>
    <recommendedName>
        <fullName evidence="6 7">Peptidyl-tRNA hydrolase</fullName>
        <shortName evidence="7">Pth</shortName>
        <ecNumber evidence="1 7">3.1.1.29</ecNumber>
    </recommendedName>
</protein>
<evidence type="ECO:0000256" key="8">
    <source>
        <dbReference type="RuleBase" id="RU000673"/>
    </source>
</evidence>
<feature type="binding site" evidence="7">
    <location>
        <position position="14"/>
    </location>
    <ligand>
        <name>tRNA</name>
        <dbReference type="ChEBI" id="CHEBI:17843"/>
    </ligand>
</feature>
<dbReference type="SUPFAM" id="SSF53178">
    <property type="entry name" value="Peptidyl-tRNA hydrolase-like"/>
    <property type="match status" value="1"/>
</dbReference>
<feature type="site" description="Discriminates between blocked and unblocked aminoacyl-tRNA" evidence="7">
    <location>
        <position position="9"/>
    </location>
</feature>
<feature type="site" description="Stabilizes the basic form of H active site to accept a proton" evidence="7">
    <location>
        <position position="91"/>
    </location>
</feature>
<name>A0ABT1Y393_9FIRM</name>
<keyword evidence="2 7" id="KW-0820">tRNA-binding</keyword>